<dbReference type="EMBL" id="JAAIKD010000002">
    <property type="protein sequence ID" value="NEV93041.1"/>
    <property type="molecule type" value="Genomic_DNA"/>
</dbReference>
<keyword evidence="2" id="KW-1185">Reference proteome</keyword>
<organism evidence="1 2">
    <name type="scientific">Psychroflexus aurantiacus</name>
    <dbReference type="NCBI Taxonomy" id="2709310"/>
    <lineage>
        <taxon>Bacteria</taxon>
        <taxon>Pseudomonadati</taxon>
        <taxon>Bacteroidota</taxon>
        <taxon>Flavobacteriia</taxon>
        <taxon>Flavobacteriales</taxon>
        <taxon>Flavobacteriaceae</taxon>
        <taxon>Psychroflexus</taxon>
    </lineage>
</organism>
<dbReference type="AlphaFoldDB" id="A0A6B3R5C4"/>
<dbReference type="RefSeq" id="WP_164003780.1">
    <property type="nucleotide sequence ID" value="NZ_JAAIKD010000002.1"/>
</dbReference>
<protein>
    <submittedName>
        <fullName evidence="1">Uncharacterized protein</fullName>
    </submittedName>
</protein>
<accession>A0A6B3R5C4</accession>
<comment type="caution">
    <text evidence="1">The sequence shown here is derived from an EMBL/GenBank/DDBJ whole genome shotgun (WGS) entry which is preliminary data.</text>
</comment>
<proteinExistence type="predicted"/>
<evidence type="ECO:0000313" key="1">
    <source>
        <dbReference type="EMBL" id="NEV93041.1"/>
    </source>
</evidence>
<reference evidence="1 2" key="1">
    <citation type="submission" date="2020-02" db="EMBL/GenBank/DDBJ databases">
        <title>Flavobacteriaceae Psychroflexus bacterium YR1-1, complete genome.</title>
        <authorList>
            <person name="Li Y."/>
            <person name="Wu S."/>
        </authorList>
    </citation>
    <scope>NUCLEOTIDE SEQUENCE [LARGE SCALE GENOMIC DNA]</scope>
    <source>
        <strain evidence="1 2">YR1-1</strain>
    </source>
</reference>
<sequence>MKKTITLLFLICSSVIYSQNGFESWDETYRLVEVSNVLETEKEYAKKVEADPDEGQYYIALRSYRFLAKFTGRSRNLRDKNLNSMRNVLKMQTGSAEILNGLVSKEFEFKINDLTLWLGIQNQLIEPFLKEVDKDQDVLLYTMFTNEHKFEGGYINTFLISEFTTNWSK</sequence>
<dbReference type="Proteomes" id="UP000478505">
    <property type="component" value="Unassembled WGS sequence"/>
</dbReference>
<name>A0A6B3R5C4_9FLAO</name>
<gene>
    <name evidence="1" type="ORF">G3567_02625</name>
</gene>
<evidence type="ECO:0000313" key="2">
    <source>
        <dbReference type="Proteomes" id="UP000478505"/>
    </source>
</evidence>